<feature type="domain" description="BTB" evidence="1">
    <location>
        <begin position="220"/>
        <end position="298"/>
    </location>
</feature>
<dbReference type="InterPro" id="IPR011333">
    <property type="entry name" value="SKP1/BTB/POZ_sf"/>
</dbReference>
<gene>
    <name evidence="2" type="ORF">MSPICULIGERA_LOCUS18159</name>
</gene>
<sequence length="435" mass="48729">MASKPTGGWICNLSTGNLFALHEKPGAEEREIFSIMECCYENGRSYEQFTPADAPAIEFDYSFALHRRQLDDVLKDGKTVTLNPMYLYHEHVWWCYGCKVSMADDGMVRMDLFSIGAKAFPRAVQPGEMTLNAPGKQKAPPTVSRKISIAHQEHDEGIVLSSEDLQTIFGDLKVLRIGCKIVVPRSYFDAKALLHAPLVQPLPSADWLPAMLKGERVAGSDVVLTCGEGRRSDYHVHRAVLENSTHVLKTILDNNSAYPGCPILVLSHEARLIIPTFNEEDMAVLLTYLYKKDVILPNNTRFGIVGRLVMSLFETNVLLNFLTGWERIMVEDLLSMDPSTTPVDKFTRCFEHLIAIFTAPCGAFPVAKRVAISMAGDLLHMASTTPDRPHSQGIRDELTRFAEEQPHHTSKIMPCMEKFMQFVWVVEKVGVEASE</sequence>
<dbReference type="InterPro" id="IPR000210">
    <property type="entry name" value="BTB/POZ_dom"/>
</dbReference>
<comment type="caution">
    <text evidence="2">The sequence shown here is derived from an EMBL/GenBank/DDBJ whole genome shotgun (WGS) entry which is preliminary data.</text>
</comment>
<proteinExistence type="predicted"/>
<organism evidence="2 3">
    <name type="scientific">Mesorhabditis spiculigera</name>
    <dbReference type="NCBI Taxonomy" id="96644"/>
    <lineage>
        <taxon>Eukaryota</taxon>
        <taxon>Metazoa</taxon>
        <taxon>Ecdysozoa</taxon>
        <taxon>Nematoda</taxon>
        <taxon>Chromadorea</taxon>
        <taxon>Rhabditida</taxon>
        <taxon>Rhabditina</taxon>
        <taxon>Rhabditomorpha</taxon>
        <taxon>Rhabditoidea</taxon>
        <taxon>Rhabditidae</taxon>
        <taxon>Mesorhabditinae</taxon>
        <taxon>Mesorhabditis</taxon>
    </lineage>
</organism>
<reference evidence="2" key="1">
    <citation type="submission" date="2023-06" db="EMBL/GenBank/DDBJ databases">
        <authorList>
            <person name="Delattre M."/>
        </authorList>
    </citation>
    <scope>NUCLEOTIDE SEQUENCE</scope>
    <source>
        <strain evidence="2">AF72</strain>
    </source>
</reference>
<keyword evidence="3" id="KW-1185">Reference proteome</keyword>
<dbReference type="PROSITE" id="PS50097">
    <property type="entry name" value="BTB"/>
    <property type="match status" value="1"/>
</dbReference>
<protein>
    <recommendedName>
        <fullName evidence="1">BTB domain-containing protein</fullName>
    </recommendedName>
</protein>
<dbReference type="Proteomes" id="UP001177023">
    <property type="component" value="Unassembled WGS sequence"/>
</dbReference>
<dbReference type="AlphaFoldDB" id="A0AA36D3D1"/>
<evidence type="ECO:0000313" key="2">
    <source>
        <dbReference type="EMBL" id="CAJ0579956.1"/>
    </source>
</evidence>
<accession>A0AA36D3D1</accession>
<evidence type="ECO:0000259" key="1">
    <source>
        <dbReference type="PROSITE" id="PS50097"/>
    </source>
</evidence>
<dbReference type="Gene3D" id="3.30.710.10">
    <property type="entry name" value="Potassium Channel Kv1.1, Chain A"/>
    <property type="match status" value="1"/>
</dbReference>
<dbReference type="Pfam" id="PF00651">
    <property type="entry name" value="BTB"/>
    <property type="match status" value="1"/>
</dbReference>
<dbReference type="SUPFAM" id="SSF54695">
    <property type="entry name" value="POZ domain"/>
    <property type="match status" value="1"/>
</dbReference>
<dbReference type="EMBL" id="CATQJA010002657">
    <property type="protein sequence ID" value="CAJ0579956.1"/>
    <property type="molecule type" value="Genomic_DNA"/>
</dbReference>
<feature type="non-terminal residue" evidence="2">
    <location>
        <position position="1"/>
    </location>
</feature>
<evidence type="ECO:0000313" key="3">
    <source>
        <dbReference type="Proteomes" id="UP001177023"/>
    </source>
</evidence>
<name>A0AA36D3D1_9BILA</name>